<evidence type="ECO:0000313" key="2">
    <source>
        <dbReference type="EMBL" id="MFD1456004.1"/>
    </source>
</evidence>
<evidence type="ECO:0000313" key="3">
    <source>
        <dbReference type="Proteomes" id="UP001597189"/>
    </source>
</evidence>
<sequence>MWKPRQHDDRHGWVLPDALLALAVVCLAVTLTTDFLQATHHLERQRQVRLETARQAHDRALQHWLDQQ</sequence>
<feature type="transmembrane region" description="Helical" evidence="1">
    <location>
        <begin position="12"/>
        <end position="36"/>
    </location>
</feature>
<dbReference type="EMBL" id="JBHTOD010000008">
    <property type="protein sequence ID" value="MFD1456004.1"/>
    <property type="molecule type" value="Genomic_DNA"/>
</dbReference>
<dbReference type="Proteomes" id="UP001597189">
    <property type="component" value="Unassembled WGS sequence"/>
</dbReference>
<keyword evidence="3" id="KW-1185">Reference proteome</keyword>
<protein>
    <submittedName>
        <fullName evidence="2">Uncharacterized protein</fullName>
    </submittedName>
</protein>
<name>A0ABW4D3D1_9LACO</name>
<gene>
    <name evidence="2" type="ORF">ACFQ44_10040</name>
</gene>
<evidence type="ECO:0000256" key="1">
    <source>
        <dbReference type="SAM" id="Phobius"/>
    </source>
</evidence>
<accession>A0ABW4D3D1</accession>
<comment type="caution">
    <text evidence="2">The sequence shown here is derived from an EMBL/GenBank/DDBJ whole genome shotgun (WGS) entry which is preliminary data.</text>
</comment>
<keyword evidence="1" id="KW-1133">Transmembrane helix</keyword>
<organism evidence="2 3">
    <name type="scientific">Levilactobacillus lanxiensis</name>
    <dbReference type="NCBI Taxonomy" id="2799568"/>
    <lineage>
        <taxon>Bacteria</taxon>
        <taxon>Bacillati</taxon>
        <taxon>Bacillota</taxon>
        <taxon>Bacilli</taxon>
        <taxon>Lactobacillales</taxon>
        <taxon>Lactobacillaceae</taxon>
        <taxon>Levilactobacillus</taxon>
    </lineage>
</organism>
<keyword evidence="1" id="KW-0472">Membrane</keyword>
<dbReference type="RefSeq" id="WP_203646082.1">
    <property type="nucleotide sequence ID" value="NZ_BOLN01000008.1"/>
</dbReference>
<proteinExistence type="predicted"/>
<keyword evidence="1" id="KW-0812">Transmembrane</keyword>
<reference evidence="3" key="1">
    <citation type="journal article" date="2019" name="Int. J. Syst. Evol. Microbiol.">
        <title>The Global Catalogue of Microorganisms (GCM) 10K type strain sequencing project: providing services to taxonomists for standard genome sequencing and annotation.</title>
        <authorList>
            <consortium name="The Broad Institute Genomics Platform"/>
            <consortium name="The Broad Institute Genome Sequencing Center for Infectious Disease"/>
            <person name="Wu L."/>
            <person name="Ma J."/>
        </authorList>
    </citation>
    <scope>NUCLEOTIDE SEQUENCE [LARGE SCALE GENOMIC DNA]</scope>
    <source>
        <strain evidence="3">CCM 8979</strain>
    </source>
</reference>